<proteinExistence type="predicted"/>
<gene>
    <name evidence="1" type="ORF">CSA56_06540</name>
</gene>
<evidence type="ECO:0000313" key="2">
    <source>
        <dbReference type="Proteomes" id="UP000230821"/>
    </source>
</evidence>
<comment type="caution">
    <text evidence="1">The sequence shown here is derived from an EMBL/GenBank/DDBJ whole genome shotgun (WGS) entry which is preliminary data.</text>
</comment>
<dbReference type="AlphaFoldDB" id="A0A2G6KGS6"/>
<protein>
    <submittedName>
        <fullName evidence="1">Uncharacterized protein</fullName>
    </submittedName>
</protein>
<organism evidence="1 2">
    <name type="scientific">candidate division KSB3 bacterium</name>
    <dbReference type="NCBI Taxonomy" id="2044937"/>
    <lineage>
        <taxon>Bacteria</taxon>
        <taxon>candidate division KSB3</taxon>
    </lineage>
</organism>
<name>A0A2G6KGS6_9BACT</name>
<sequence>MLDALRHRSQNGLTITGFEKVVNGKIALDEKILPQNLFDMKRYIQYVRPGVRDTDVIVTIG</sequence>
<evidence type="ECO:0000313" key="1">
    <source>
        <dbReference type="EMBL" id="PIE34835.1"/>
    </source>
</evidence>
<accession>A0A2G6KGS6</accession>
<dbReference type="EMBL" id="PDSK01000074">
    <property type="protein sequence ID" value="PIE34835.1"/>
    <property type="molecule type" value="Genomic_DNA"/>
</dbReference>
<dbReference type="Proteomes" id="UP000230821">
    <property type="component" value="Unassembled WGS sequence"/>
</dbReference>
<reference evidence="1 2" key="1">
    <citation type="submission" date="2017-10" db="EMBL/GenBank/DDBJ databases">
        <title>Novel microbial diversity and functional potential in the marine mammal oral microbiome.</title>
        <authorList>
            <person name="Dudek N.K."/>
            <person name="Sun C.L."/>
            <person name="Burstein D."/>
            <person name="Kantor R.S."/>
            <person name="Aliaga Goltsman D.S."/>
            <person name="Bik E.M."/>
            <person name="Thomas B.C."/>
            <person name="Banfield J.F."/>
            <person name="Relman D.A."/>
        </authorList>
    </citation>
    <scope>NUCLEOTIDE SEQUENCE [LARGE SCALE GENOMIC DNA]</scope>
    <source>
        <strain evidence="1">DOLJORAL78_47_16</strain>
    </source>
</reference>